<proteinExistence type="predicted"/>
<dbReference type="EMBL" id="CP017834">
    <property type="protein sequence ID" value="APJ02933.1"/>
    <property type="molecule type" value="Genomic_DNA"/>
</dbReference>
<evidence type="ECO:0000313" key="2">
    <source>
        <dbReference type="Proteomes" id="UP000184731"/>
    </source>
</evidence>
<sequence length="503" mass="59538">MTLNLNSILPLRSFLLDVKNYIENKTYFFDFRNKVNREIILPNGKRKKTSLFLKNIYALYIKDIDKKNTIAQTIGVSSNLKDSIKIELENKDVFDGNTLKKWYDKLNLLLIYVQKENILAEDFKSNCIYQFSIKNENMNAYSSLISAVSKNLFDLNFMNKYYDFCYMFDEYLIQSKIVTSDLCFKVLFNTFFEKLFKNKKISTEKFNQFFITIYESLNSEKYYHDYKMLMYFRNLRYLMPSVQEDSISLLGESYKYNNSKWIDVFKEFKFINVFPNYRINDRNHVFNISPYSLKFILKAYSSAKAEQVNADLNRVTISINFMPYNYVVNNIPLENYKIFLNDLKNNKIYNSNVLSFLERYSHQGALQFGWTTILLEAGGKENFVICNKNNGTLYNIDYIHNDTIQVTSIMQFKVINMHNPEEKVLFTKDLAIFFQCVFQISHTNIVHVFGAKMGLLNASNSNKNDLKFLNIFKKAVRDENIIEEMKKVKLGKLKLNNNEFKIH</sequence>
<organism evidence="1 2">
    <name type="scientific">Silvanigrella aquatica</name>
    <dbReference type="NCBI Taxonomy" id="1915309"/>
    <lineage>
        <taxon>Bacteria</taxon>
        <taxon>Pseudomonadati</taxon>
        <taxon>Bdellovibrionota</taxon>
        <taxon>Oligoflexia</taxon>
        <taxon>Silvanigrellales</taxon>
        <taxon>Silvanigrellaceae</taxon>
        <taxon>Silvanigrella</taxon>
    </lineage>
</organism>
<protein>
    <submittedName>
        <fullName evidence="1">Uncharacterized protein</fullName>
    </submittedName>
</protein>
<reference evidence="1 2" key="1">
    <citation type="submission" date="2016-10" db="EMBL/GenBank/DDBJ databases">
        <title>Silvanigrella aquatica sp. nov., isolated from a freshwater lake located in the Black Forest, Germany, description of Silvanigrellaceae fam. nov., Silvanigrellales ord. nov., reclassification of the order Bdellovibrionales in the class Oligoflexia, reclassification of the families Bacteriovoracaceae and Halobacteriovoraceae in the new order Bacteriovoracales ord. nov., and reclassification of the family Pseudobacteriovoracaceae in the order Oligoflexiales.</title>
        <authorList>
            <person name="Hahn M.W."/>
            <person name="Schmidt J."/>
            <person name="Koll U."/>
            <person name="Rohde M."/>
            <person name="Verbag S."/>
            <person name="Pitt A."/>
            <person name="Nakai R."/>
            <person name="Naganuma T."/>
            <person name="Lang E."/>
        </authorList>
    </citation>
    <scope>NUCLEOTIDE SEQUENCE [LARGE SCALE GENOMIC DNA]</scope>
    <source>
        <strain evidence="1 2">MWH-Nonnen-W8red</strain>
    </source>
</reference>
<dbReference type="KEGG" id="saqi:AXG55_02985"/>
<gene>
    <name evidence="1" type="ORF">AXG55_02985</name>
</gene>
<dbReference type="RefSeq" id="WP_148696647.1">
    <property type="nucleotide sequence ID" value="NZ_CP017834.1"/>
</dbReference>
<dbReference type="OrthoDB" id="5298115at2"/>
<dbReference type="Proteomes" id="UP000184731">
    <property type="component" value="Chromosome"/>
</dbReference>
<dbReference type="AlphaFoldDB" id="A0A1L4CY91"/>
<accession>A0A1L4CY91</accession>
<name>A0A1L4CY91_9BACT</name>
<keyword evidence="2" id="KW-1185">Reference proteome</keyword>
<evidence type="ECO:0000313" key="1">
    <source>
        <dbReference type="EMBL" id="APJ02933.1"/>
    </source>
</evidence>